<dbReference type="Proteomes" id="UP000516346">
    <property type="component" value="Chromosome"/>
</dbReference>
<dbReference type="PROSITE" id="PS51883">
    <property type="entry name" value="OBG"/>
    <property type="match status" value="1"/>
</dbReference>
<evidence type="ECO:0000256" key="5">
    <source>
        <dbReference type="ARBA" id="ARBA00022801"/>
    </source>
</evidence>
<dbReference type="HAMAP" id="MF_01454">
    <property type="entry name" value="GTPase_Obg"/>
    <property type="match status" value="1"/>
</dbReference>
<dbReference type="NCBIfam" id="NF008956">
    <property type="entry name" value="PRK12299.1"/>
    <property type="match status" value="1"/>
</dbReference>
<comment type="subcellular location">
    <subcellularLocation>
        <location evidence="8">Cytoplasm</location>
    </subcellularLocation>
</comment>
<dbReference type="GO" id="GO:0042254">
    <property type="term" value="P:ribosome biogenesis"/>
    <property type="evidence" value="ECO:0007669"/>
    <property type="project" value="UniProtKB-UniRule"/>
</dbReference>
<evidence type="ECO:0000259" key="9">
    <source>
        <dbReference type="PROSITE" id="PS51710"/>
    </source>
</evidence>
<dbReference type="AlphaFoldDB" id="A0A7H1B003"/>
<dbReference type="Gene3D" id="2.70.210.12">
    <property type="entry name" value="GTP1/OBG domain"/>
    <property type="match status" value="1"/>
</dbReference>
<dbReference type="PROSITE" id="PS00905">
    <property type="entry name" value="GTP1_OBG"/>
    <property type="match status" value="1"/>
</dbReference>
<evidence type="ECO:0000313" key="12">
    <source>
        <dbReference type="Proteomes" id="UP000516346"/>
    </source>
</evidence>
<dbReference type="GO" id="GO:0005525">
    <property type="term" value="F:GTP binding"/>
    <property type="evidence" value="ECO:0007669"/>
    <property type="project" value="UniProtKB-UniRule"/>
</dbReference>
<evidence type="ECO:0000256" key="6">
    <source>
        <dbReference type="ARBA" id="ARBA00022842"/>
    </source>
</evidence>
<feature type="binding site" evidence="8">
    <location>
        <begin position="166"/>
        <end position="173"/>
    </location>
    <ligand>
        <name>GTP</name>
        <dbReference type="ChEBI" id="CHEBI:37565"/>
    </ligand>
</feature>
<feature type="binding site" evidence="8">
    <location>
        <begin position="191"/>
        <end position="195"/>
    </location>
    <ligand>
        <name>GTP</name>
        <dbReference type="ChEBI" id="CHEBI:37565"/>
    </ligand>
</feature>
<dbReference type="GO" id="GO:0005737">
    <property type="term" value="C:cytoplasm"/>
    <property type="evidence" value="ECO:0007669"/>
    <property type="project" value="UniProtKB-SubCell"/>
</dbReference>
<evidence type="ECO:0000256" key="8">
    <source>
        <dbReference type="HAMAP-Rule" id="MF_01454"/>
    </source>
</evidence>
<feature type="binding site" evidence="8">
    <location>
        <begin position="314"/>
        <end position="316"/>
    </location>
    <ligand>
        <name>GTP</name>
        <dbReference type="ChEBI" id="CHEBI:37565"/>
    </ligand>
</feature>
<comment type="subunit">
    <text evidence="8">Monomer.</text>
</comment>
<dbReference type="GO" id="GO:0003924">
    <property type="term" value="F:GTPase activity"/>
    <property type="evidence" value="ECO:0007669"/>
    <property type="project" value="UniProtKB-UniRule"/>
</dbReference>
<dbReference type="PROSITE" id="PS51710">
    <property type="entry name" value="G_OBG"/>
    <property type="match status" value="1"/>
</dbReference>
<comment type="similarity">
    <text evidence="1 8">Belongs to the TRAFAC class OBG-HflX-like GTPase superfamily. OBG GTPase family.</text>
</comment>
<evidence type="ECO:0000256" key="3">
    <source>
        <dbReference type="ARBA" id="ARBA00022723"/>
    </source>
</evidence>
<dbReference type="EMBL" id="CP061275">
    <property type="protein sequence ID" value="QNS02058.1"/>
    <property type="molecule type" value="Genomic_DNA"/>
</dbReference>
<dbReference type="Gene3D" id="3.40.50.300">
    <property type="entry name" value="P-loop containing nucleotide triphosphate hydrolases"/>
    <property type="match status" value="1"/>
</dbReference>
<protein>
    <recommendedName>
        <fullName evidence="8">GTPase Obg</fullName>
        <ecNumber evidence="8">3.6.5.-</ecNumber>
    </recommendedName>
    <alternativeName>
        <fullName evidence="8">GTP-binding protein Obg</fullName>
    </alternativeName>
</protein>
<dbReference type="FunFam" id="2.70.210.12:FF:000001">
    <property type="entry name" value="GTPase Obg"/>
    <property type="match status" value="1"/>
</dbReference>
<reference evidence="11 12" key="1">
    <citation type="submission" date="2020-09" db="EMBL/GenBank/DDBJ databases">
        <title>Genome sequence of the banana aphid, Pentalonia nigronervosa Coquerel (Hemiptera: Aphididae) and its symbionts.</title>
        <authorList>
            <person name="Mathers T.C."/>
            <person name="Mugford S.T."/>
            <person name="Hogenhout S.A."/>
            <person name="Tripathi L."/>
        </authorList>
    </citation>
    <scope>NUCLEOTIDE SEQUENCE [LARGE SCALE GENOMIC DNA]</scope>
    <source>
        <strain evidence="11">Ba4</strain>
    </source>
</reference>
<keyword evidence="2 8" id="KW-0963">Cytoplasm</keyword>
<dbReference type="InterPro" id="IPR006073">
    <property type="entry name" value="GTP-bd"/>
</dbReference>
<name>A0A7H1B003_9GAMM</name>
<keyword evidence="6 8" id="KW-0460">Magnesium</keyword>
<dbReference type="InterPro" id="IPR031167">
    <property type="entry name" value="G_OBG"/>
</dbReference>
<keyword evidence="3 8" id="KW-0479">Metal-binding</keyword>
<proteinExistence type="inferred from homology"/>
<dbReference type="InterPro" id="IPR006074">
    <property type="entry name" value="GTP1-OBG_CS"/>
</dbReference>
<feature type="binding site" evidence="8">
    <location>
        <position position="173"/>
    </location>
    <ligand>
        <name>Mg(2+)</name>
        <dbReference type="ChEBI" id="CHEBI:18420"/>
    </ligand>
</feature>
<evidence type="ECO:0000313" key="11">
    <source>
        <dbReference type="EMBL" id="QNS02058.1"/>
    </source>
</evidence>
<dbReference type="InterPro" id="IPR045086">
    <property type="entry name" value="OBG_GTPase"/>
</dbReference>
<dbReference type="GO" id="GO:0000287">
    <property type="term" value="F:magnesium ion binding"/>
    <property type="evidence" value="ECO:0007669"/>
    <property type="project" value="InterPro"/>
</dbReference>
<dbReference type="InterPro" id="IPR006169">
    <property type="entry name" value="GTP1_OBG_dom"/>
</dbReference>
<sequence length="340" mass="38110">MKFLDQIIIQVIAGNGGNGCISFRREKCVPKGGPDGGNGGDGGNIWLQANQDLNTLIDFRFKKIFQAPHGQHGMGKNRSGKKGEDLIINVPVGTKIINYQTNETISDLIHNKKKVLVAKGGWHGLGNTRFKSSINRTPRKMTMGSIGEKRDIKLILILIADVGTLGMPNSGKSTLVTSMSNAKTKIADYPFTTLNPILGSVNVINQEKFIIADIPGIIKGASNGFGLGTQFLQHLERCRILLHVIDIAVRKKTHIMDNIFIILNELKQYNIELYKTPIWFIFNKIDLLKKQDIKNITNMIRNEFGTTKKYYFISAMRKIGIKKLCFDIQTYLKKQKNSVY</sequence>
<evidence type="ECO:0000259" key="10">
    <source>
        <dbReference type="PROSITE" id="PS51883"/>
    </source>
</evidence>
<evidence type="ECO:0000256" key="1">
    <source>
        <dbReference type="ARBA" id="ARBA00007699"/>
    </source>
</evidence>
<dbReference type="PANTHER" id="PTHR11702:SF31">
    <property type="entry name" value="MITOCHONDRIAL RIBOSOME-ASSOCIATED GTPASE 2"/>
    <property type="match status" value="1"/>
</dbReference>
<dbReference type="PANTHER" id="PTHR11702">
    <property type="entry name" value="DEVELOPMENTALLY REGULATED GTP-BINDING PROTEIN-RELATED"/>
    <property type="match status" value="1"/>
</dbReference>
<dbReference type="InterPro" id="IPR014100">
    <property type="entry name" value="GTP-bd_Obg/CgtA"/>
</dbReference>
<gene>
    <name evidence="11" type="primary">cgtA</name>
    <name evidence="8" type="synonym">obg</name>
    <name evidence="11" type="ORF">ICW73_01185</name>
</gene>
<dbReference type="PIRSF" id="PIRSF002401">
    <property type="entry name" value="GTP_bd_Obg/CgtA"/>
    <property type="match status" value="1"/>
</dbReference>
<feature type="binding site" evidence="8">
    <location>
        <position position="193"/>
    </location>
    <ligand>
        <name>Mg(2+)</name>
        <dbReference type="ChEBI" id="CHEBI:18420"/>
    </ligand>
</feature>
<feature type="binding site" evidence="8">
    <location>
        <begin position="283"/>
        <end position="286"/>
    </location>
    <ligand>
        <name>GTP</name>
        <dbReference type="ChEBI" id="CHEBI:37565"/>
    </ligand>
</feature>
<dbReference type="Pfam" id="PF01018">
    <property type="entry name" value="GTP1_OBG"/>
    <property type="match status" value="1"/>
</dbReference>
<evidence type="ECO:0000256" key="2">
    <source>
        <dbReference type="ARBA" id="ARBA00022490"/>
    </source>
</evidence>
<keyword evidence="7 8" id="KW-0342">GTP-binding</keyword>
<dbReference type="InterPro" id="IPR027417">
    <property type="entry name" value="P-loop_NTPase"/>
</dbReference>
<dbReference type="GO" id="GO:0043022">
    <property type="term" value="F:ribosome binding"/>
    <property type="evidence" value="ECO:0007669"/>
    <property type="project" value="UniProtKB-ARBA"/>
</dbReference>
<comment type="function">
    <text evidence="8">An essential GTPase which binds GTP, GDP and possibly (p)ppGpp with moderate affinity, with high nucleotide exchange rates and a fairly low GTP hydrolysis rate. Plays a role in control of the cell cycle, stress response, ribosome biogenesis and in those bacteria that undergo differentiation, in morphogenesis control.</text>
</comment>
<dbReference type="Pfam" id="PF01926">
    <property type="entry name" value="MMR_HSR1"/>
    <property type="match status" value="1"/>
</dbReference>
<dbReference type="CDD" id="cd01898">
    <property type="entry name" value="Obg"/>
    <property type="match status" value="1"/>
</dbReference>
<feature type="domain" description="OBG-type G" evidence="9">
    <location>
        <begin position="160"/>
        <end position="333"/>
    </location>
</feature>
<feature type="binding site" evidence="8">
    <location>
        <begin position="213"/>
        <end position="216"/>
    </location>
    <ligand>
        <name>GTP</name>
        <dbReference type="ChEBI" id="CHEBI:37565"/>
    </ligand>
</feature>
<dbReference type="NCBIfam" id="TIGR02729">
    <property type="entry name" value="Obg_CgtA"/>
    <property type="match status" value="1"/>
</dbReference>
<evidence type="ECO:0000256" key="4">
    <source>
        <dbReference type="ARBA" id="ARBA00022741"/>
    </source>
</evidence>
<dbReference type="InterPro" id="IPR036726">
    <property type="entry name" value="GTP1_OBG_dom_sf"/>
</dbReference>
<dbReference type="PRINTS" id="PR00326">
    <property type="entry name" value="GTP1OBG"/>
</dbReference>
<accession>A0A7H1B003</accession>
<organism evidence="11 12">
    <name type="scientific">Buchnera aphidicola</name>
    <name type="common">Pentalonia nigronervosa</name>
    <dbReference type="NCBI Taxonomy" id="1309793"/>
    <lineage>
        <taxon>Bacteria</taxon>
        <taxon>Pseudomonadati</taxon>
        <taxon>Pseudomonadota</taxon>
        <taxon>Gammaproteobacteria</taxon>
        <taxon>Enterobacterales</taxon>
        <taxon>Erwiniaceae</taxon>
        <taxon>Buchnera</taxon>
    </lineage>
</organism>
<feature type="domain" description="Obg" evidence="10">
    <location>
        <begin position="1"/>
        <end position="159"/>
    </location>
</feature>
<dbReference type="SUPFAM" id="SSF82051">
    <property type="entry name" value="Obg GTP-binding protein N-terminal domain"/>
    <property type="match status" value="1"/>
</dbReference>
<dbReference type="EC" id="3.6.5.-" evidence="8"/>
<keyword evidence="5 8" id="KW-0378">Hydrolase</keyword>
<dbReference type="SUPFAM" id="SSF52540">
    <property type="entry name" value="P-loop containing nucleoside triphosphate hydrolases"/>
    <property type="match status" value="1"/>
</dbReference>
<dbReference type="NCBIfam" id="NF008955">
    <property type="entry name" value="PRK12297.1"/>
    <property type="match status" value="1"/>
</dbReference>
<keyword evidence="4 8" id="KW-0547">Nucleotide-binding</keyword>
<evidence type="ECO:0000256" key="7">
    <source>
        <dbReference type="ARBA" id="ARBA00023134"/>
    </source>
</evidence>
<comment type="cofactor">
    <cofactor evidence="8">
        <name>Mg(2+)</name>
        <dbReference type="ChEBI" id="CHEBI:18420"/>
    </cofactor>
</comment>